<feature type="compositionally biased region" description="Polar residues" evidence="10">
    <location>
        <begin position="165"/>
        <end position="181"/>
    </location>
</feature>
<organism evidence="11 12">
    <name type="scientific">Friedmanniomyces simplex</name>
    <dbReference type="NCBI Taxonomy" id="329884"/>
    <lineage>
        <taxon>Eukaryota</taxon>
        <taxon>Fungi</taxon>
        <taxon>Dikarya</taxon>
        <taxon>Ascomycota</taxon>
        <taxon>Pezizomycotina</taxon>
        <taxon>Dothideomycetes</taxon>
        <taxon>Dothideomycetidae</taxon>
        <taxon>Mycosphaerellales</taxon>
        <taxon>Teratosphaeriaceae</taxon>
        <taxon>Friedmanniomyces</taxon>
    </lineage>
</organism>
<name>A0A4U0XHF7_9PEZI</name>
<dbReference type="InterPro" id="IPR009000">
    <property type="entry name" value="Transl_B-barrel_sf"/>
</dbReference>
<gene>
    <name evidence="11" type="ORF">B0A55_05226</name>
</gene>
<proteinExistence type="inferred from homology"/>
<comment type="subcellular location">
    <subcellularLocation>
        <location evidence="1">Nucleus</location>
    </subcellularLocation>
</comment>
<feature type="compositionally biased region" description="Low complexity" evidence="10">
    <location>
        <begin position="739"/>
        <end position="762"/>
    </location>
</feature>
<feature type="compositionally biased region" description="Basic and acidic residues" evidence="10">
    <location>
        <begin position="292"/>
        <end position="309"/>
    </location>
</feature>
<evidence type="ECO:0000256" key="10">
    <source>
        <dbReference type="SAM" id="MobiDB-lite"/>
    </source>
</evidence>
<protein>
    <recommendedName>
        <fullName evidence="3">H/ACA ribonucleoprotein complex non-core subunit NAF1</fullName>
    </recommendedName>
    <alternativeName>
        <fullName evidence="9">Nuclear assembly factor 1</fullName>
    </alternativeName>
</protein>
<keyword evidence="8" id="KW-0539">Nucleus</keyword>
<keyword evidence="6" id="KW-0597">Phosphoprotein</keyword>
<dbReference type="OrthoDB" id="21550at2759"/>
<dbReference type="PANTHER" id="PTHR31633">
    <property type="entry name" value="H/ACA RIBONUCLEOPROTEIN COMPLEX NON-CORE SUBUNIT NAF1"/>
    <property type="match status" value="1"/>
</dbReference>
<feature type="compositionally biased region" description="Polar residues" evidence="10">
    <location>
        <begin position="491"/>
        <end position="509"/>
    </location>
</feature>
<dbReference type="FunFam" id="2.40.10.230:FF:000002">
    <property type="entry name" value="H/ACA ribonucleoprotein complex non-core subunit NAF1"/>
    <property type="match status" value="1"/>
</dbReference>
<dbReference type="GO" id="GO:0005732">
    <property type="term" value="C:sno(s)RNA-containing ribonucleoprotein complex"/>
    <property type="evidence" value="ECO:0007669"/>
    <property type="project" value="InterPro"/>
</dbReference>
<dbReference type="PANTHER" id="PTHR31633:SF1">
    <property type="entry name" value="H_ACA RIBONUCLEOPROTEIN COMPLEX NON-CORE SUBUNIT NAF1"/>
    <property type="match status" value="1"/>
</dbReference>
<evidence type="ECO:0000256" key="4">
    <source>
        <dbReference type="ARBA" id="ARBA00022517"/>
    </source>
</evidence>
<feature type="compositionally biased region" description="Gly residues" evidence="10">
    <location>
        <begin position="812"/>
        <end position="826"/>
    </location>
</feature>
<feature type="compositionally biased region" description="Polar residues" evidence="10">
    <location>
        <begin position="690"/>
        <end position="701"/>
    </location>
</feature>
<feature type="region of interest" description="Disordered" evidence="10">
    <location>
        <begin position="1"/>
        <end position="22"/>
    </location>
</feature>
<accession>A0A4U0XHF7</accession>
<feature type="region of interest" description="Disordered" evidence="10">
    <location>
        <begin position="156"/>
        <end position="216"/>
    </location>
</feature>
<feature type="region of interest" description="Disordered" evidence="10">
    <location>
        <begin position="81"/>
        <end position="109"/>
    </location>
</feature>
<dbReference type="Pfam" id="PF04410">
    <property type="entry name" value="Gar1"/>
    <property type="match status" value="1"/>
</dbReference>
<keyword evidence="7" id="KW-0694">RNA-binding</keyword>
<sequence length="846" mass="89661">MDMQADPSIEHQEADEARPAKRVKLDGALEVTEDVQEEIVDDEGWDDIYGIEEPDAALEEDEAGAKLDELAVEDGIRENVEAPVEGSLTLAREGEHTEEPTAQKEEQAMDVEVDDGVPAEAIEDGGELIDEVHRVAAADQHSMRMLEEVSAVNGDPNAIIEGADGQTTSSGEVVQPVTNEASLPKETEADAQDTSAADAGQEAEVDDITQPPVAKPTDEPEFLAAAAAQKDNAVAEWQFDPSDAKSEKDSSDSSSDSDSDSDSSSEDGYEMLDPATAAKILMQGEGDDDDEGKGKKGGDHQPRTQNEVKEFVVPKPDVVVTEDMKITLLGSIERAVESMILIKGATPGEYQVLESGSVLCTEDREVIGAVAETLGRVQEPMYSVAFTNAQEIKNAGLEEGVKVYYVDAKSTFVFTQRLKNLKGTDASNIHDEEVAEEEMEFSDDEAEAEYKRQKKIAKKAGRGGMATSGFGGGRGGYEYGPRSFGAPGHDSGQTYVNGSGNDAPPQQSYGGALSYDDDEVAEEFYSPLKRPDNLSQMMASGGSPPAPRPLHNGFDRGRGRGRGDRGRGRGDRARGRGDRGRGRGGFNSDRGPRGGGGRGGFHDDRSQRGGGGGAGGGGERGAYGGQANGGGHRGNAQSFPDRHNNDFAGSGSGGQQQHQHRQQPLRPKPTGAAMPSASPPPSAHHHGSPQQYAPPTAYNSYPQAPHQQPPQSQNYQFNGYTFQYGNPAAPSAPVPAPAQHPQQAGYTGYPQQAYQQQHPATPSGGIPAGAYVNPSFFQGHPQQQQQAVGYGAWPPQQQQQQQPQQYPQQGQQGYGAGAGAGAGAGGLTTQQQQANLAEILRRMGGG</sequence>
<evidence type="ECO:0000256" key="9">
    <source>
        <dbReference type="ARBA" id="ARBA00076743"/>
    </source>
</evidence>
<dbReference type="InterPro" id="IPR038664">
    <property type="entry name" value="Gar1/Naf1_Cbf5-bd_sf"/>
</dbReference>
<dbReference type="GO" id="GO:0006364">
    <property type="term" value="P:rRNA processing"/>
    <property type="evidence" value="ECO:0007669"/>
    <property type="project" value="UniProtKB-KW"/>
</dbReference>
<evidence type="ECO:0000313" key="12">
    <source>
        <dbReference type="Proteomes" id="UP000309340"/>
    </source>
</evidence>
<dbReference type="Gene3D" id="2.40.10.230">
    <property type="entry name" value="Probable tRNA pseudouridine synthase domain"/>
    <property type="match status" value="1"/>
</dbReference>
<evidence type="ECO:0000256" key="6">
    <source>
        <dbReference type="ARBA" id="ARBA00022553"/>
    </source>
</evidence>
<dbReference type="STRING" id="329884.A0A4U0XHF7"/>
<feature type="compositionally biased region" description="Basic and acidic residues" evidence="10">
    <location>
        <begin position="92"/>
        <end position="107"/>
    </location>
</feature>
<feature type="compositionally biased region" description="Basic and acidic residues" evidence="10">
    <location>
        <begin position="553"/>
        <end position="581"/>
    </location>
</feature>
<feature type="region of interest" description="Disordered" evidence="10">
    <location>
        <begin position="478"/>
        <end position="513"/>
    </location>
</feature>
<evidence type="ECO:0000256" key="8">
    <source>
        <dbReference type="ARBA" id="ARBA00023242"/>
    </source>
</evidence>
<dbReference type="SUPFAM" id="SSF50447">
    <property type="entry name" value="Translation proteins"/>
    <property type="match status" value="1"/>
</dbReference>
<keyword evidence="4" id="KW-0690">Ribosome biogenesis</keyword>
<evidence type="ECO:0000256" key="5">
    <source>
        <dbReference type="ARBA" id="ARBA00022552"/>
    </source>
</evidence>
<dbReference type="InterPro" id="IPR007504">
    <property type="entry name" value="H/ACA_rnp_Gar1/Naf1"/>
</dbReference>
<dbReference type="GO" id="GO:0001522">
    <property type="term" value="P:pseudouridine synthesis"/>
    <property type="evidence" value="ECO:0007669"/>
    <property type="project" value="InterPro"/>
</dbReference>
<evidence type="ECO:0000313" key="11">
    <source>
        <dbReference type="EMBL" id="TKA74085.1"/>
    </source>
</evidence>
<comment type="similarity">
    <text evidence="2">Belongs to the NAF1 family.</text>
</comment>
<dbReference type="EMBL" id="NAJQ01000240">
    <property type="protein sequence ID" value="TKA74085.1"/>
    <property type="molecule type" value="Genomic_DNA"/>
</dbReference>
<evidence type="ECO:0000256" key="1">
    <source>
        <dbReference type="ARBA" id="ARBA00004123"/>
    </source>
</evidence>
<dbReference type="GO" id="GO:0000493">
    <property type="term" value="P:box H/ACA snoRNP assembly"/>
    <property type="evidence" value="ECO:0007669"/>
    <property type="project" value="InterPro"/>
</dbReference>
<dbReference type="AlphaFoldDB" id="A0A4U0XHF7"/>
<comment type="caution">
    <text evidence="11">The sequence shown here is derived from an EMBL/GenBank/DDBJ whole genome shotgun (WGS) entry which is preliminary data.</text>
</comment>
<evidence type="ECO:0000256" key="2">
    <source>
        <dbReference type="ARBA" id="ARBA00009801"/>
    </source>
</evidence>
<feature type="compositionally biased region" description="Basic and acidic residues" evidence="10">
    <location>
        <begin position="242"/>
        <end position="251"/>
    </location>
</feature>
<evidence type="ECO:0000256" key="3">
    <source>
        <dbReference type="ARBA" id="ARBA00021438"/>
    </source>
</evidence>
<keyword evidence="12" id="KW-1185">Reference proteome</keyword>
<feature type="compositionally biased region" description="Gly residues" evidence="10">
    <location>
        <begin position="608"/>
        <end position="633"/>
    </location>
</feature>
<reference evidence="11 12" key="1">
    <citation type="submission" date="2017-03" db="EMBL/GenBank/DDBJ databases">
        <title>Genomes of endolithic fungi from Antarctica.</title>
        <authorList>
            <person name="Coleine C."/>
            <person name="Masonjones S."/>
            <person name="Stajich J.E."/>
        </authorList>
    </citation>
    <scope>NUCLEOTIDE SEQUENCE [LARGE SCALE GENOMIC DNA]</scope>
    <source>
        <strain evidence="11 12">CCFEE 5184</strain>
    </source>
</reference>
<dbReference type="GO" id="GO:0003723">
    <property type="term" value="F:RNA binding"/>
    <property type="evidence" value="ECO:0007669"/>
    <property type="project" value="UniProtKB-KW"/>
</dbReference>
<dbReference type="GO" id="GO:0005634">
    <property type="term" value="C:nucleus"/>
    <property type="evidence" value="ECO:0007669"/>
    <property type="project" value="UniProtKB-SubCell"/>
</dbReference>
<evidence type="ECO:0000256" key="7">
    <source>
        <dbReference type="ARBA" id="ARBA00022884"/>
    </source>
</evidence>
<feature type="region of interest" description="Disordered" evidence="10">
    <location>
        <begin position="532"/>
        <end position="829"/>
    </location>
</feature>
<dbReference type="Proteomes" id="UP000309340">
    <property type="component" value="Unassembled WGS sequence"/>
</dbReference>
<feature type="region of interest" description="Disordered" evidence="10">
    <location>
        <begin position="284"/>
        <end position="309"/>
    </location>
</feature>
<feature type="compositionally biased region" description="Low complexity" evidence="10">
    <location>
        <begin position="702"/>
        <end position="713"/>
    </location>
</feature>
<dbReference type="InterPro" id="IPR040309">
    <property type="entry name" value="Naf1"/>
</dbReference>
<keyword evidence="5" id="KW-0698">rRNA processing</keyword>
<feature type="compositionally biased region" description="Acidic residues" evidence="10">
    <location>
        <begin position="255"/>
        <end position="269"/>
    </location>
</feature>
<feature type="region of interest" description="Disordered" evidence="10">
    <location>
        <begin position="239"/>
        <end position="269"/>
    </location>
</feature>
<feature type="compositionally biased region" description="Basic and acidic residues" evidence="10">
    <location>
        <begin position="8"/>
        <end position="22"/>
    </location>
</feature>
<feature type="compositionally biased region" description="Low complexity" evidence="10">
    <location>
        <begin position="782"/>
        <end position="811"/>
    </location>
</feature>
<feature type="compositionally biased region" description="Polar residues" evidence="10">
    <location>
        <begin position="714"/>
        <end position="724"/>
    </location>
</feature>